<accession>I3INR5</accession>
<name>I3INR5_9BACT</name>
<dbReference type="Proteomes" id="UP000002985">
    <property type="component" value="Unassembled WGS sequence"/>
</dbReference>
<dbReference type="EMBL" id="BAFH01000004">
    <property type="protein sequence ID" value="GAB63360.1"/>
    <property type="molecule type" value="Genomic_DNA"/>
</dbReference>
<proteinExistence type="predicted"/>
<gene>
    <name evidence="1" type="ORF">KSU1_D0051</name>
</gene>
<protein>
    <submittedName>
        <fullName evidence="1">Uncharacterized protein</fullName>
    </submittedName>
</protein>
<dbReference type="AlphaFoldDB" id="I3INR5"/>
<evidence type="ECO:0000313" key="1">
    <source>
        <dbReference type="EMBL" id="GAB63360.1"/>
    </source>
</evidence>
<keyword evidence="2" id="KW-1185">Reference proteome</keyword>
<evidence type="ECO:0000313" key="2">
    <source>
        <dbReference type="Proteomes" id="UP000002985"/>
    </source>
</evidence>
<comment type="caution">
    <text evidence="1">The sequence shown here is derived from an EMBL/GenBank/DDBJ whole genome shotgun (WGS) entry which is preliminary data.</text>
</comment>
<organism evidence="1 2">
    <name type="scientific">Candidatus Jettenia caeni</name>
    <dbReference type="NCBI Taxonomy" id="247490"/>
    <lineage>
        <taxon>Bacteria</taxon>
        <taxon>Pseudomonadati</taxon>
        <taxon>Planctomycetota</taxon>
        <taxon>Candidatus Brocadiia</taxon>
        <taxon>Candidatus Brocadiales</taxon>
        <taxon>Candidatus Brocadiaceae</taxon>
        <taxon>Candidatus Jettenia</taxon>
    </lineage>
</organism>
<reference evidence="1 2" key="1">
    <citation type="journal article" date="2012" name="FEBS Lett.">
        <title>Anammox organism KSU-1 expresses a NirK-type copper-containing nitrite reductase instead of a NirS-type with cytochrome cd1.</title>
        <authorList>
            <person name="Hira D."/>
            <person name="Toh H."/>
            <person name="Migita C.T."/>
            <person name="Okubo H."/>
            <person name="Nishiyama T."/>
            <person name="Hattori M."/>
            <person name="Furukawa K."/>
            <person name="Fujii T."/>
        </authorList>
    </citation>
    <scope>NUCLEOTIDE SEQUENCE [LARGE SCALE GENOMIC DNA]</scope>
</reference>
<sequence length="141" mass="15767">MRKVLFSFAKSGFYIFLNRIVLLSLFVACTSYGTSVWVASQISMESSYNLPVKSEDCVGEVNSDEQLRDNVAVCSKNIPIHVKHLNLYNNAILLRALAQVHSPPSPPTPPPLPLPIPKPNPLFVSYSVLLLQYIEENIRII</sequence>